<evidence type="ECO:0000313" key="3">
    <source>
        <dbReference type="Proteomes" id="UP000481360"/>
    </source>
</evidence>
<keyword evidence="1" id="KW-1133">Transmembrane helix</keyword>
<feature type="transmembrane region" description="Helical" evidence="1">
    <location>
        <begin position="20"/>
        <end position="40"/>
    </location>
</feature>
<feature type="transmembrane region" description="Helical" evidence="1">
    <location>
        <begin position="46"/>
        <end position="64"/>
    </location>
</feature>
<keyword evidence="1" id="KW-0812">Transmembrane</keyword>
<dbReference type="RefSeq" id="WP_166044601.1">
    <property type="nucleotide sequence ID" value="NZ_JAAMPJ010000001.1"/>
</dbReference>
<comment type="caution">
    <text evidence="2">The sequence shown here is derived from an EMBL/GenBank/DDBJ whole genome shotgun (WGS) entry which is preliminary data.</text>
</comment>
<name>A0A7C9RNH8_9PSEU</name>
<keyword evidence="3" id="KW-1185">Reference proteome</keyword>
<dbReference type="Proteomes" id="UP000481360">
    <property type="component" value="Unassembled WGS sequence"/>
</dbReference>
<protein>
    <submittedName>
        <fullName evidence="2">Uncharacterized protein</fullName>
    </submittedName>
</protein>
<organism evidence="2 3">
    <name type="scientific">Lentzea alba</name>
    <dbReference type="NCBI Taxonomy" id="2714351"/>
    <lineage>
        <taxon>Bacteria</taxon>
        <taxon>Bacillati</taxon>
        <taxon>Actinomycetota</taxon>
        <taxon>Actinomycetes</taxon>
        <taxon>Pseudonocardiales</taxon>
        <taxon>Pseudonocardiaceae</taxon>
        <taxon>Lentzea</taxon>
    </lineage>
</organism>
<reference evidence="2 3" key="1">
    <citation type="submission" date="2020-03" db="EMBL/GenBank/DDBJ databases">
        <title>Isolation and identification of active actinomycetes.</title>
        <authorList>
            <person name="Sun X."/>
        </authorList>
    </citation>
    <scope>NUCLEOTIDE SEQUENCE [LARGE SCALE GENOMIC DNA]</scope>
    <source>
        <strain evidence="2 3">NEAU-D13</strain>
    </source>
</reference>
<evidence type="ECO:0000313" key="2">
    <source>
        <dbReference type="EMBL" id="NGY58587.1"/>
    </source>
</evidence>
<accession>A0A7C9RNH8</accession>
<evidence type="ECO:0000256" key="1">
    <source>
        <dbReference type="SAM" id="Phobius"/>
    </source>
</evidence>
<dbReference type="AlphaFoldDB" id="A0A7C9RNH8"/>
<keyword evidence="1" id="KW-0472">Membrane</keyword>
<sequence length="70" mass="7556">MTDPTSGQQPVMRRRIDPLALVFGIGGGLMAAYVLSSGTFWFDLRWALGGTAMVVGVVLLTNSLKRKSRS</sequence>
<gene>
    <name evidence="2" type="ORF">G7043_06545</name>
</gene>
<dbReference type="EMBL" id="JAAMPJ010000001">
    <property type="protein sequence ID" value="NGY58587.1"/>
    <property type="molecule type" value="Genomic_DNA"/>
</dbReference>
<proteinExistence type="predicted"/>